<keyword evidence="9" id="KW-0812">Transmembrane</keyword>
<organism evidence="11 12">
    <name type="scientific">Novosphingobium aerophilum</name>
    <dbReference type="NCBI Taxonomy" id="2839843"/>
    <lineage>
        <taxon>Bacteria</taxon>
        <taxon>Pseudomonadati</taxon>
        <taxon>Pseudomonadota</taxon>
        <taxon>Alphaproteobacteria</taxon>
        <taxon>Sphingomonadales</taxon>
        <taxon>Sphingomonadaceae</taxon>
        <taxon>Novosphingobium</taxon>
    </lineage>
</organism>
<evidence type="ECO:0000256" key="9">
    <source>
        <dbReference type="SAM" id="Phobius"/>
    </source>
</evidence>
<evidence type="ECO:0000259" key="10">
    <source>
        <dbReference type="PROSITE" id="PS50109"/>
    </source>
</evidence>
<dbReference type="PANTHER" id="PTHR42878:SF7">
    <property type="entry name" value="SENSOR HISTIDINE KINASE GLRK"/>
    <property type="match status" value="1"/>
</dbReference>
<evidence type="ECO:0000313" key="12">
    <source>
        <dbReference type="Proteomes" id="UP000520156"/>
    </source>
</evidence>
<dbReference type="GO" id="GO:0000155">
    <property type="term" value="F:phosphorelay sensor kinase activity"/>
    <property type="evidence" value="ECO:0007669"/>
    <property type="project" value="InterPro"/>
</dbReference>
<keyword evidence="7" id="KW-0067">ATP-binding</keyword>
<dbReference type="InterPro" id="IPR004358">
    <property type="entry name" value="Sig_transdc_His_kin-like_C"/>
</dbReference>
<dbReference type="EC" id="2.7.13.3" evidence="2"/>
<keyword evidence="12" id="KW-1185">Reference proteome</keyword>
<protein>
    <recommendedName>
        <fullName evidence="2">histidine kinase</fullName>
        <ecNumber evidence="2">2.7.13.3</ecNumber>
    </recommendedName>
</protein>
<dbReference type="PROSITE" id="PS50109">
    <property type="entry name" value="HIS_KIN"/>
    <property type="match status" value="1"/>
</dbReference>
<dbReference type="InterPro" id="IPR003661">
    <property type="entry name" value="HisK_dim/P_dom"/>
</dbReference>
<evidence type="ECO:0000256" key="2">
    <source>
        <dbReference type="ARBA" id="ARBA00012438"/>
    </source>
</evidence>
<dbReference type="Pfam" id="PF02518">
    <property type="entry name" value="HATPase_c"/>
    <property type="match status" value="1"/>
</dbReference>
<name>A0A7X1F4D1_9SPHN</name>
<feature type="transmembrane region" description="Helical" evidence="9">
    <location>
        <begin position="45"/>
        <end position="65"/>
    </location>
</feature>
<dbReference type="InterPro" id="IPR050351">
    <property type="entry name" value="BphY/WalK/GraS-like"/>
</dbReference>
<evidence type="ECO:0000256" key="8">
    <source>
        <dbReference type="ARBA" id="ARBA00023012"/>
    </source>
</evidence>
<dbReference type="CDD" id="cd00082">
    <property type="entry name" value="HisKA"/>
    <property type="match status" value="1"/>
</dbReference>
<dbReference type="Gene3D" id="3.30.565.10">
    <property type="entry name" value="Histidine kinase-like ATPase, C-terminal domain"/>
    <property type="match status" value="1"/>
</dbReference>
<dbReference type="GO" id="GO:0005524">
    <property type="term" value="F:ATP binding"/>
    <property type="evidence" value="ECO:0007669"/>
    <property type="project" value="UniProtKB-KW"/>
</dbReference>
<gene>
    <name evidence="11" type="ORF">H7F49_00470</name>
</gene>
<dbReference type="GO" id="GO:0030295">
    <property type="term" value="F:protein kinase activator activity"/>
    <property type="evidence" value="ECO:0007669"/>
    <property type="project" value="TreeGrafter"/>
</dbReference>
<keyword evidence="9" id="KW-0472">Membrane</keyword>
<evidence type="ECO:0000256" key="5">
    <source>
        <dbReference type="ARBA" id="ARBA00022741"/>
    </source>
</evidence>
<dbReference type="InterPro" id="IPR003594">
    <property type="entry name" value="HATPase_dom"/>
</dbReference>
<dbReference type="AlphaFoldDB" id="A0A7X1F4D1"/>
<dbReference type="InterPro" id="IPR005467">
    <property type="entry name" value="His_kinase_dom"/>
</dbReference>
<dbReference type="InterPro" id="IPR036890">
    <property type="entry name" value="HATPase_C_sf"/>
</dbReference>
<feature type="domain" description="Histidine kinase" evidence="10">
    <location>
        <begin position="84"/>
        <end position="299"/>
    </location>
</feature>
<dbReference type="PANTHER" id="PTHR42878">
    <property type="entry name" value="TWO-COMPONENT HISTIDINE KINASE"/>
    <property type="match status" value="1"/>
</dbReference>
<keyword evidence="3" id="KW-0597">Phosphoprotein</keyword>
<comment type="caution">
    <text evidence="11">The sequence shown here is derived from an EMBL/GenBank/DDBJ whole genome shotgun (WGS) entry which is preliminary data.</text>
</comment>
<keyword evidence="5" id="KW-0547">Nucleotide-binding</keyword>
<evidence type="ECO:0000256" key="1">
    <source>
        <dbReference type="ARBA" id="ARBA00000085"/>
    </source>
</evidence>
<dbReference type="RefSeq" id="WP_214647584.1">
    <property type="nucleotide sequence ID" value="NZ_JACLAU010000001.1"/>
</dbReference>
<keyword evidence="6 11" id="KW-0418">Kinase</keyword>
<dbReference type="GO" id="GO:0007234">
    <property type="term" value="P:osmosensory signaling via phosphorelay pathway"/>
    <property type="evidence" value="ECO:0007669"/>
    <property type="project" value="TreeGrafter"/>
</dbReference>
<keyword evidence="9" id="KW-1133">Transmembrane helix</keyword>
<evidence type="ECO:0000256" key="7">
    <source>
        <dbReference type="ARBA" id="ARBA00022840"/>
    </source>
</evidence>
<sequence>MRTKPVQVRPMWLRVAASVVFSISVTLVLMFAISRFPGLEIPLPYWIFGTICPGVLSLSVSLLLARQTERIRELQRQRDEFIDLLSHDMRAPQASILALLDDPATPWNPDLIQRIKSNARRTLALADGMVHLSRAQMPHYRLDEVDLVGIAQDAVDALAPQAGIRRVTLALSSGEDNLPVRGEASLLARALINLLDNAVRFSPAGSTVRLAIARAGRERAVCAISDNGPGIPADRLPGLFQRFATGGVLRSGPGTPPAGGTGLGLAFVMTVVGRHGGTIACDSREGLGTTFRLELPALA</sequence>
<proteinExistence type="predicted"/>
<dbReference type="CDD" id="cd00075">
    <property type="entry name" value="HATPase"/>
    <property type="match status" value="1"/>
</dbReference>
<reference evidence="11 12" key="1">
    <citation type="submission" date="2020-08" db="EMBL/GenBank/DDBJ databases">
        <title>The genome sequence of Novosphingobium flavum 4Y4.</title>
        <authorList>
            <person name="Liu Y."/>
        </authorList>
    </citation>
    <scope>NUCLEOTIDE SEQUENCE [LARGE SCALE GENOMIC DNA]</scope>
    <source>
        <strain evidence="11 12">4Y4</strain>
    </source>
</reference>
<dbReference type="Proteomes" id="UP000520156">
    <property type="component" value="Unassembled WGS sequence"/>
</dbReference>
<comment type="catalytic activity">
    <reaction evidence="1">
        <text>ATP + protein L-histidine = ADP + protein N-phospho-L-histidine.</text>
        <dbReference type="EC" id="2.7.13.3"/>
    </reaction>
</comment>
<dbReference type="SUPFAM" id="SSF55874">
    <property type="entry name" value="ATPase domain of HSP90 chaperone/DNA topoisomerase II/histidine kinase"/>
    <property type="match status" value="1"/>
</dbReference>
<evidence type="ECO:0000256" key="6">
    <source>
        <dbReference type="ARBA" id="ARBA00022777"/>
    </source>
</evidence>
<dbReference type="SUPFAM" id="SSF47384">
    <property type="entry name" value="Homodimeric domain of signal transducing histidine kinase"/>
    <property type="match status" value="1"/>
</dbReference>
<feature type="transmembrane region" description="Helical" evidence="9">
    <location>
        <begin position="12"/>
        <end position="33"/>
    </location>
</feature>
<evidence type="ECO:0000313" key="11">
    <source>
        <dbReference type="EMBL" id="MBC2650172.1"/>
    </source>
</evidence>
<evidence type="ECO:0000256" key="4">
    <source>
        <dbReference type="ARBA" id="ARBA00022679"/>
    </source>
</evidence>
<accession>A0A7X1F4D1</accession>
<evidence type="ECO:0000256" key="3">
    <source>
        <dbReference type="ARBA" id="ARBA00022553"/>
    </source>
</evidence>
<dbReference type="InterPro" id="IPR036097">
    <property type="entry name" value="HisK_dim/P_sf"/>
</dbReference>
<keyword evidence="4" id="KW-0808">Transferase</keyword>
<dbReference type="GO" id="GO:0000156">
    <property type="term" value="F:phosphorelay response regulator activity"/>
    <property type="evidence" value="ECO:0007669"/>
    <property type="project" value="TreeGrafter"/>
</dbReference>
<dbReference type="Gene3D" id="1.10.287.130">
    <property type="match status" value="1"/>
</dbReference>
<dbReference type="SMART" id="SM00387">
    <property type="entry name" value="HATPase_c"/>
    <property type="match status" value="1"/>
</dbReference>
<dbReference type="EMBL" id="JACLAU010000001">
    <property type="protein sequence ID" value="MBC2650172.1"/>
    <property type="molecule type" value="Genomic_DNA"/>
</dbReference>
<dbReference type="PRINTS" id="PR00344">
    <property type="entry name" value="BCTRLSENSOR"/>
</dbReference>
<keyword evidence="8" id="KW-0902">Two-component regulatory system</keyword>